<evidence type="ECO:0000256" key="7">
    <source>
        <dbReference type="ARBA" id="ARBA00022741"/>
    </source>
</evidence>
<dbReference type="EMBL" id="QXDC01000003">
    <property type="protein sequence ID" value="RIA43566.1"/>
    <property type="molecule type" value="Genomic_DNA"/>
</dbReference>
<dbReference type="InterPro" id="IPR000700">
    <property type="entry name" value="PAS-assoc_C"/>
</dbReference>
<evidence type="ECO:0000256" key="8">
    <source>
        <dbReference type="ARBA" id="ARBA00022777"/>
    </source>
</evidence>
<dbReference type="Gene3D" id="1.10.287.130">
    <property type="match status" value="1"/>
</dbReference>
<keyword evidence="7" id="KW-0547">Nucleotide-binding</keyword>
<dbReference type="PROSITE" id="PS50112">
    <property type="entry name" value="PAS"/>
    <property type="match status" value="2"/>
</dbReference>
<protein>
    <recommendedName>
        <fullName evidence="3">histidine kinase</fullName>
        <ecNumber evidence="3">2.7.13.3</ecNumber>
    </recommendedName>
</protein>
<dbReference type="CDD" id="cd00082">
    <property type="entry name" value="HisKA"/>
    <property type="match status" value="1"/>
</dbReference>
<feature type="domain" description="Histidine kinase" evidence="14">
    <location>
        <begin position="418"/>
        <end position="633"/>
    </location>
</feature>
<keyword evidence="18" id="KW-1185">Reference proteome</keyword>
<dbReference type="RefSeq" id="WP_170150982.1">
    <property type="nucleotide sequence ID" value="NZ_QXDC01000003.1"/>
</dbReference>
<name>A0A397P1X7_9SPHN</name>
<dbReference type="Pfam" id="PF13493">
    <property type="entry name" value="DUF4118"/>
    <property type="match status" value="1"/>
</dbReference>
<dbReference type="Pfam" id="PF00989">
    <property type="entry name" value="PAS"/>
    <property type="match status" value="2"/>
</dbReference>
<keyword evidence="9" id="KW-0067">ATP-binding</keyword>
<dbReference type="PANTHER" id="PTHR43065">
    <property type="entry name" value="SENSOR HISTIDINE KINASE"/>
    <property type="match status" value="1"/>
</dbReference>
<keyword evidence="10 13" id="KW-1133">Transmembrane helix</keyword>
<dbReference type="InterPro" id="IPR035965">
    <property type="entry name" value="PAS-like_dom_sf"/>
</dbReference>
<feature type="domain" description="PAC" evidence="16">
    <location>
        <begin position="221"/>
        <end position="275"/>
    </location>
</feature>
<evidence type="ECO:0000259" key="14">
    <source>
        <dbReference type="PROSITE" id="PS50109"/>
    </source>
</evidence>
<keyword evidence="4" id="KW-0597">Phosphoprotein</keyword>
<organism evidence="17 18">
    <name type="scientific">Hephaestia caeni</name>
    <dbReference type="NCBI Taxonomy" id="645617"/>
    <lineage>
        <taxon>Bacteria</taxon>
        <taxon>Pseudomonadati</taxon>
        <taxon>Pseudomonadota</taxon>
        <taxon>Alphaproteobacteria</taxon>
        <taxon>Sphingomonadales</taxon>
        <taxon>Sphingomonadaceae</taxon>
        <taxon>Hephaestia</taxon>
    </lineage>
</organism>
<feature type="domain" description="PAS" evidence="15">
    <location>
        <begin position="148"/>
        <end position="200"/>
    </location>
</feature>
<accession>A0A397P1X7</accession>
<evidence type="ECO:0000256" key="11">
    <source>
        <dbReference type="ARBA" id="ARBA00023012"/>
    </source>
</evidence>
<dbReference type="CDD" id="cd00130">
    <property type="entry name" value="PAS"/>
    <property type="match status" value="2"/>
</dbReference>
<feature type="transmembrane region" description="Helical" evidence="13">
    <location>
        <begin position="101"/>
        <end position="120"/>
    </location>
</feature>
<evidence type="ECO:0000256" key="3">
    <source>
        <dbReference type="ARBA" id="ARBA00012438"/>
    </source>
</evidence>
<keyword evidence="8 17" id="KW-0418">Kinase</keyword>
<dbReference type="InterPro" id="IPR025201">
    <property type="entry name" value="KdpD_TM"/>
</dbReference>
<dbReference type="InterPro" id="IPR004358">
    <property type="entry name" value="Sig_transdc_His_kin-like_C"/>
</dbReference>
<dbReference type="InterPro" id="IPR038318">
    <property type="entry name" value="KdpD_sf"/>
</dbReference>
<comment type="catalytic activity">
    <reaction evidence="1">
        <text>ATP + protein L-histidine = ADP + protein N-phospho-L-histidine.</text>
        <dbReference type="EC" id="2.7.13.3"/>
    </reaction>
</comment>
<dbReference type="InterPro" id="IPR000014">
    <property type="entry name" value="PAS"/>
</dbReference>
<dbReference type="SUPFAM" id="SSF55874">
    <property type="entry name" value="ATPase domain of HSP90 chaperone/DNA topoisomerase II/histidine kinase"/>
    <property type="match status" value="1"/>
</dbReference>
<evidence type="ECO:0000256" key="6">
    <source>
        <dbReference type="ARBA" id="ARBA00022692"/>
    </source>
</evidence>
<keyword evidence="12 13" id="KW-0472">Membrane</keyword>
<evidence type="ECO:0000256" key="9">
    <source>
        <dbReference type="ARBA" id="ARBA00022840"/>
    </source>
</evidence>
<dbReference type="Gene3D" id="3.30.565.10">
    <property type="entry name" value="Histidine kinase-like ATPase, C-terminal domain"/>
    <property type="match status" value="1"/>
</dbReference>
<dbReference type="SUPFAM" id="SSF47384">
    <property type="entry name" value="Homodimeric domain of signal transducing histidine kinase"/>
    <property type="match status" value="1"/>
</dbReference>
<keyword evidence="6 13" id="KW-0812">Transmembrane</keyword>
<dbReference type="Gene3D" id="1.20.120.620">
    <property type="entry name" value="Backbone structure of the membrane domain of e. Coli histidine kinase receptor kdpd"/>
    <property type="match status" value="1"/>
</dbReference>
<evidence type="ECO:0000259" key="16">
    <source>
        <dbReference type="PROSITE" id="PS50113"/>
    </source>
</evidence>
<keyword evidence="5" id="KW-0808">Transferase</keyword>
<comment type="caution">
    <text evidence="17">The sequence shown here is derived from an EMBL/GenBank/DDBJ whole genome shotgun (WGS) entry which is preliminary data.</text>
</comment>
<keyword evidence="11" id="KW-0902">Two-component regulatory system</keyword>
<dbReference type="NCBIfam" id="TIGR00229">
    <property type="entry name" value="sensory_box"/>
    <property type="match status" value="2"/>
</dbReference>
<evidence type="ECO:0000256" key="12">
    <source>
        <dbReference type="ARBA" id="ARBA00023136"/>
    </source>
</evidence>
<dbReference type="Gene3D" id="3.30.450.20">
    <property type="entry name" value="PAS domain"/>
    <property type="match status" value="2"/>
</dbReference>
<gene>
    <name evidence="17" type="ORF">DFR49_1789</name>
</gene>
<dbReference type="PROSITE" id="PS50109">
    <property type="entry name" value="HIS_KIN"/>
    <property type="match status" value="1"/>
</dbReference>
<evidence type="ECO:0000256" key="1">
    <source>
        <dbReference type="ARBA" id="ARBA00000085"/>
    </source>
</evidence>
<dbReference type="AlphaFoldDB" id="A0A397P1X7"/>
<dbReference type="InterPro" id="IPR013767">
    <property type="entry name" value="PAS_fold"/>
</dbReference>
<evidence type="ECO:0000259" key="15">
    <source>
        <dbReference type="PROSITE" id="PS50112"/>
    </source>
</evidence>
<evidence type="ECO:0000256" key="13">
    <source>
        <dbReference type="SAM" id="Phobius"/>
    </source>
</evidence>
<dbReference type="InterPro" id="IPR003661">
    <property type="entry name" value="HisK_dim/P_dom"/>
</dbReference>
<evidence type="ECO:0000313" key="17">
    <source>
        <dbReference type="EMBL" id="RIA43566.1"/>
    </source>
</evidence>
<feature type="transmembrane region" description="Helical" evidence="13">
    <location>
        <begin position="62"/>
        <end position="89"/>
    </location>
</feature>
<dbReference type="InterPro" id="IPR005467">
    <property type="entry name" value="His_kinase_dom"/>
</dbReference>
<feature type="domain" description="PAS" evidence="15">
    <location>
        <begin position="276"/>
        <end position="320"/>
    </location>
</feature>
<dbReference type="InterPro" id="IPR003594">
    <property type="entry name" value="HATPase_dom"/>
</dbReference>
<evidence type="ECO:0000256" key="2">
    <source>
        <dbReference type="ARBA" id="ARBA00004141"/>
    </source>
</evidence>
<dbReference type="SMART" id="SM00387">
    <property type="entry name" value="HATPase_c"/>
    <property type="match status" value="1"/>
</dbReference>
<dbReference type="SUPFAM" id="SSF55785">
    <property type="entry name" value="PYP-like sensor domain (PAS domain)"/>
    <property type="match status" value="2"/>
</dbReference>
<evidence type="ECO:0000256" key="10">
    <source>
        <dbReference type="ARBA" id="ARBA00022989"/>
    </source>
</evidence>
<proteinExistence type="predicted"/>
<sequence>MPHPGTGYGLGLSVADRSARYVMAIWRQAIDIYGWAVVGIGLATVVRMVLDPWLGARVPYTLYLPVIFAVAAFRGTHAAVAAVILGVIAGTVVVEPFTSDTPHVLGLLIFCGVSTGIIALTRQIIAWRDQALAGQRVATRQAADARVMIDELTLLIDAAANHGIYFLDPGGTITLWSHSAERLSGWSMREAIGRSFDLLHTSADCLAGKPQRVLAAARASGRFRSRDVRCRKDGSVFIADITLTALFEDDGGLRGFGLVMHDVTDEARAAEELQLRERQLRSILATVPEATIITDSAGTVVSLSGVAQSLFGYAETDIVGCDASMLLKSVSGEAAVNALRFSSLADMGPQHGVARRADGTVFPIQITVGRAAVGENVQFTGFIRDLSGEAATRARLAALQAQILHMSRVSAMGTMAATLAHELNQPLAAVESYIGAARNLMHRHRPGGAADLDTALAGASSQALRAATIIRRTREMLARRDIEFVHEDLAGLLVEAKTLACMGAPGLAKMIDLEIEPGLGAVLVDKIQIQQVVLNLLRNAIDAVRGAPVRKVRVSAVARDGDTAQITVSDTGRGLSSEEQVHLFDTFFSTKANGLGVGLPICRTIVEVHGGRIWASTQAGSGAELHFTLRRSERGDERCKHLERSMSSTTTRQFAMPSG</sequence>
<dbReference type="PANTHER" id="PTHR43065:SF42">
    <property type="entry name" value="TWO-COMPONENT SENSOR PPRA"/>
    <property type="match status" value="1"/>
</dbReference>
<dbReference type="Proteomes" id="UP000266568">
    <property type="component" value="Unassembled WGS sequence"/>
</dbReference>
<reference evidence="17 18" key="1">
    <citation type="submission" date="2018-08" db="EMBL/GenBank/DDBJ databases">
        <title>Genomic Encyclopedia of Type Strains, Phase IV (KMG-IV): sequencing the most valuable type-strain genomes for metagenomic binning, comparative biology and taxonomic classification.</title>
        <authorList>
            <person name="Goeker M."/>
        </authorList>
    </citation>
    <scope>NUCLEOTIDE SEQUENCE [LARGE SCALE GENOMIC DNA]</scope>
    <source>
        <strain evidence="17 18">DSM 25527</strain>
    </source>
</reference>
<feature type="transmembrane region" description="Helical" evidence="13">
    <location>
        <begin position="32"/>
        <end position="50"/>
    </location>
</feature>
<dbReference type="InterPro" id="IPR036097">
    <property type="entry name" value="HisK_dim/P_sf"/>
</dbReference>
<comment type="subcellular location">
    <subcellularLocation>
        <location evidence="2">Membrane</location>
        <topology evidence="2">Multi-pass membrane protein</topology>
    </subcellularLocation>
</comment>
<dbReference type="PRINTS" id="PR00344">
    <property type="entry name" value="BCTRLSENSOR"/>
</dbReference>
<evidence type="ECO:0000256" key="5">
    <source>
        <dbReference type="ARBA" id="ARBA00022679"/>
    </source>
</evidence>
<dbReference type="EC" id="2.7.13.3" evidence="3"/>
<dbReference type="InterPro" id="IPR036890">
    <property type="entry name" value="HATPase_C_sf"/>
</dbReference>
<evidence type="ECO:0000313" key="18">
    <source>
        <dbReference type="Proteomes" id="UP000266568"/>
    </source>
</evidence>
<dbReference type="GO" id="GO:0006355">
    <property type="term" value="P:regulation of DNA-templated transcription"/>
    <property type="evidence" value="ECO:0007669"/>
    <property type="project" value="InterPro"/>
</dbReference>
<dbReference type="Pfam" id="PF02518">
    <property type="entry name" value="HATPase_c"/>
    <property type="match status" value="1"/>
</dbReference>
<dbReference type="GO" id="GO:0000155">
    <property type="term" value="F:phosphorelay sensor kinase activity"/>
    <property type="evidence" value="ECO:0007669"/>
    <property type="project" value="InterPro"/>
</dbReference>
<dbReference type="PROSITE" id="PS50113">
    <property type="entry name" value="PAC"/>
    <property type="match status" value="1"/>
</dbReference>
<dbReference type="GO" id="GO:0005524">
    <property type="term" value="F:ATP binding"/>
    <property type="evidence" value="ECO:0007669"/>
    <property type="project" value="UniProtKB-KW"/>
</dbReference>
<dbReference type="SMART" id="SM00091">
    <property type="entry name" value="PAS"/>
    <property type="match status" value="2"/>
</dbReference>
<evidence type="ECO:0000256" key="4">
    <source>
        <dbReference type="ARBA" id="ARBA00022553"/>
    </source>
</evidence>